<sequence>MANCLYAYNTSSSPSRKGENTMNVLASYELTWYSHLQALIFIAKFLKPVMSH</sequence>
<gene>
    <name evidence="1" type="ORF">RO3G_02210</name>
</gene>
<reference evidence="1 2" key="1">
    <citation type="journal article" date="2009" name="PLoS Genet.">
        <title>Genomic analysis of the basal lineage fungus Rhizopus oryzae reveals a whole-genome duplication.</title>
        <authorList>
            <person name="Ma L.-J."/>
            <person name="Ibrahim A.S."/>
            <person name="Skory C."/>
            <person name="Grabherr M.G."/>
            <person name="Burger G."/>
            <person name="Butler M."/>
            <person name="Elias M."/>
            <person name="Idnurm A."/>
            <person name="Lang B.F."/>
            <person name="Sone T."/>
            <person name="Abe A."/>
            <person name="Calvo S.E."/>
            <person name="Corrochano L.M."/>
            <person name="Engels R."/>
            <person name="Fu J."/>
            <person name="Hansberg W."/>
            <person name="Kim J.-M."/>
            <person name="Kodira C.D."/>
            <person name="Koehrsen M.J."/>
            <person name="Liu B."/>
            <person name="Miranda-Saavedra D."/>
            <person name="O'Leary S."/>
            <person name="Ortiz-Castellanos L."/>
            <person name="Poulter R."/>
            <person name="Rodriguez-Romero J."/>
            <person name="Ruiz-Herrera J."/>
            <person name="Shen Y.-Q."/>
            <person name="Zeng Q."/>
            <person name="Galagan J."/>
            <person name="Birren B.W."/>
            <person name="Cuomo C.A."/>
            <person name="Wickes B.L."/>
        </authorList>
    </citation>
    <scope>NUCLEOTIDE SEQUENCE [LARGE SCALE GENOMIC DNA]</scope>
    <source>
        <strain evidence="2">RA 99-880 / ATCC MYA-4621 / FGSC 9543 / NRRL 43880</strain>
    </source>
</reference>
<dbReference type="EMBL" id="CH476732">
    <property type="protein sequence ID" value="EIE77506.1"/>
    <property type="molecule type" value="Genomic_DNA"/>
</dbReference>
<dbReference type="VEuPathDB" id="FungiDB:RO3G_02210"/>
<dbReference type="InParanoid" id="I1BMS6"/>
<name>I1BMS6_RHIO9</name>
<dbReference type="AlphaFoldDB" id="I1BMS6"/>
<evidence type="ECO:0000313" key="1">
    <source>
        <dbReference type="EMBL" id="EIE77506.1"/>
    </source>
</evidence>
<evidence type="ECO:0000313" key="2">
    <source>
        <dbReference type="Proteomes" id="UP000009138"/>
    </source>
</evidence>
<protein>
    <submittedName>
        <fullName evidence="1">Uncharacterized protein</fullName>
    </submittedName>
</protein>
<dbReference type="Proteomes" id="UP000009138">
    <property type="component" value="Unassembled WGS sequence"/>
</dbReference>
<accession>I1BMS6</accession>
<dbReference type="RefSeq" id="XP_067512902.1">
    <property type="nucleotide sequence ID" value="XM_067656801.1"/>
</dbReference>
<organism evidence="1 2">
    <name type="scientific">Rhizopus delemar (strain RA 99-880 / ATCC MYA-4621 / FGSC 9543 / NRRL 43880)</name>
    <name type="common">Mucormycosis agent</name>
    <name type="synonym">Rhizopus arrhizus var. delemar</name>
    <dbReference type="NCBI Taxonomy" id="246409"/>
    <lineage>
        <taxon>Eukaryota</taxon>
        <taxon>Fungi</taxon>
        <taxon>Fungi incertae sedis</taxon>
        <taxon>Mucoromycota</taxon>
        <taxon>Mucoromycotina</taxon>
        <taxon>Mucoromycetes</taxon>
        <taxon>Mucorales</taxon>
        <taxon>Mucorineae</taxon>
        <taxon>Rhizopodaceae</taxon>
        <taxon>Rhizopus</taxon>
    </lineage>
</organism>
<keyword evidence="2" id="KW-1185">Reference proteome</keyword>
<dbReference type="GeneID" id="93609182"/>
<proteinExistence type="predicted"/>